<name>A0AA51QZ79_9GAMM</name>
<organism evidence="2">
    <name type="scientific">Thiothrix subterranea</name>
    <dbReference type="NCBI Taxonomy" id="2735563"/>
    <lineage>
        <taxon>Bacteria</taxon>
        <taxon>Pseudomonadati</taxon>
        <taxon>Pseudomonadota</taxon>
        <taxon>Gammaproteobacteria</taxon>
        <taxon>Thiotrichales</taxon>
        <taxon>Thiotrichaceae</taxon>
        <taxon>Thiothrix</taxon>
    </lineage>
</organism>
<proteinExistence type="predicted"/>
<dbReference type="Proteomes" id="UP001223336">
    <property type="component" value="Unassembled WGS sequence"/>
</dbReference>
<evidence type="ECO:0000313" key="3">
    <source>
        <dbReference type="Proteomes" id="UP001223336"/>
    </source>
</evidence>
<sequence length="140" mass="15022">MMTTELLAAYHAAHYQVQYPQGAFTLRTDSPSDELAQLLRETGHTCAAFITACNPHSWPLSEAENALAQQQLAAELAEHGYMTIPAIGLDPAGEWQGEASFLVPGLDLENAKSLGEQYAQNAILWADSATAVPQLVLLAA</sequence>
<gene>
    <name evidence="1" type="ORF">RCC75_15150</name>
    <name evidence="2" type="ORF">RCG00_11405</name>
</gene>
<dbReference type="RefSeq" id="WP_202716566.1">
    <property type="nucleotide sequence ID" value="NZ_CP053482.1"/>
</dbReference>
<keyword evidence="3" id="KW-1185">Reference proteome</keyword>
<dbReference type="EMBL" id="JAVFKN010000022">
    <property type="protein sequence ID" value="MDQ5769879.1"/>
    <property type="molecule type" value="Genomic_DNA"/>
</dbReference>
<accession>A0AA51QZ79</accession>
<reference evidence="2 3" key="1">
    <citation type="submission" date="2023-08" db="EMBL/GenBank/DDBJ databases">
        <title>New molecular markers tilS and rpoB for phylogenetic and monitoring studies of the genus Thiothrix biodiversity.</title>
        <authorList>
            <person name="Ravin N.V."/>
            <person name="Smolyakov D."/>
            <person name="Markov N.D."/>
            <person name="Beletsky A.V."/>
            <person name="Mardanov A.V."/>
            <person name="Rudenko T.S."/>
            <person name="Grabovich M.Y."/>
        </authorList>
    </citation>
    <scope>NUCLEOTIDE SEQUENCE</scope>
    <source>
        <strain evidence="2">DNT52</strain>
        <strain evidence="1 3">H33</strain>
    </source>
</reference>
<dbReference type="AlphaFoldDB" id="A0AA51QZ79"/>
<evidence type="ECO:0000313" key="1">
    <source>
        <dbReference type="EMBL" id="MDQ5769879.1"/>
    </source>
</evidence>
<protein>
    <submittedName>
        <fullName evidence="2">DUF3293 domain-containing protein</fullName>
    </submittedName>
</protein>
<dbReference type="Pfam" id="PF11697">
    <property type="entry name" value="DUF3293"/>
    <property type="match status" value="1"/>
</dbReference>
<dbReference type="EMBL" id="CP133217">
    <property type="protein sequence ID" value="WML88958.1"/>
    <property type="molecule type" value="Genomic_DNA"/>
</dbReference>
<dbReference type="Proteomes" id="UP001229862">
    <property type="component" value="Chromosome"/>
</dbReference>
<evidence type="ECO:0000313" key="2">
    <source>
        <dbReference type="EMBL" id="WML88958.1"/>
    </source>
</evidence>
<dbReference type="InterPro" id="IPR021710">
    <property type="entry name" value="DUF3293"/>
</dbReference>